<dbReference type="EMBL" id="CAJNOK010040571">
    <property type="protein sequence ID" value="CAF1551821.1"/>
    <property type="molecule type" value="Genomic_DNA"/>
</dbReference>
<dbReference type="InterPro" id="IPR000182">
    <property type="entry name" value="GNAT_dom"/>
</dbReference>
<dbReference type="InterPro" id="IPR016181">
    <property type="entry name" value="Acyl_CoA_acyltransferase"/>
</dbReference>
<dbReference type="Proteomes" id="UP000677228">
    <property type="component" value="Unassembled WGS sequence"/>
</dbReference>
<name>A0A8S2FT38_9BILA</name>
<organism evidence="3 5">
    <name type="scientific">Didymodactylos carnosus</name>
    <dbReference type="NCBI Taxonomy" id="1234261"/>
    <lineage>
        <taxon>Eukaryota</taxon>
        <taxon>Metazoa</taxon>
        <taxon>Spiralia</taxon>
        <taxon>Gnathifera</taxon>
        <taxon>Rotifera</taxon>
        <taxon>Eurotatoria</taxon>
        <taxon>Bdelloidea</taxon>
        <taxon>Philodinida</taxon>
        <taxon>Philodinidae</taxon>
        <taxon>Didymodactylos</taxon>
    </lineage>
</organism>
<evidence type="ECO:0000259" key="2">
    <source>
        <dbReference type="PROSITE" id="PS51186"/>
    </source>
</evidence>
<protein>
    <recommendedName>
        <fullName evidence="2">N-acetyltransferase domain-containing protein</fullName>
    </recommendedName>
</protein>
<keyword evidence="1" id="KW-0808">Transferase</keyword>
<gene>
    <name evidence="3" type="ORF">OVA965_LOCUS39334</name>
    <name evidence="4" type="ORF">TMI583_LOCUS40629</name>
</gene>
<dbReference type="Gene3D" id="3.40.630.30">
    <property type="match status" value="1"/>
</dbReference>
<dbReference type="Proteomes" id="UP000682733">
    <property type="component" value="Unassembled WGS sequence"/>
</dbReference>
<dbReference type="PROSITE" id="PS51186">
    <property type="entry name" value="GNAT"/>
    <property type="match status" value="1"/>
</dbReference>
<dbReference type="SUPFAM" id="SSF55729">
    <property type="entry name" value="Acyl-CoA N-acyltransferases (Nat)"/>
    <property type="match status" value="1"/>
</dbReference>
<dbReference type="AlphaFoldDB" id="A0A8S2FT38"/>
<dbReference type="InterPro" id="IPR050769">
    <property type="entry name" value="NAT_camello-type"/>
</dbReference>
<dbReference type="Pfam" id="PF00583">
    <property type="entry name" value="Acetyltransf_1"/>
    <property type="match status" value="1"/>
</dbReference>
<accession>A0A8S2FT38</accession>
<evidence type="ECO:0000313" key="3">
    <source>
        <dbReference type="EMBL" id="CAF1551821.1"/>
    </source>
</evidence>
<dbReference type="PANTHER" id="PTHR13947:SF37">
    <property type="entry name" value="LD18367P"/>
    <property type="match status" value="1"/>
</dbReference>
<dbReference type="EMBL" id="CAJOBA010063047">
    <property type="protein sequence ID" value="CAF4342138.1"/>
    <property type="molecule type" value="Genomic_DNA"/>
</dbReference>
<sequence length="231" mass="26537">MLGRILLSEHVFSSNSLKKLGKYQGDDILQCRNIILSVFRGYGHTDDYAQNAIATDMDDIKKNYLDVKGGHWWVALVDDQIAGQVGVQPLALGDPECYQEESVTPHYSHIHADQICELRRLGVLSKYQKQRIGFKLLQTLIGFAQLNEYKAIHLTTLAQMRSACNFYERCGFISGKVEQHDISLIEQNKIISVKFATFEEPSLLTNDDHRLIQLPIQETHKLYVQHYWMLI</sequence>
<proteinExistence type="predicted"/>
<dbReference type="PANTHER" id="PTHR13947">
    <property type="entry name" value="GNAT FAMILY N-ACETYLTRANSFERASE"/>
    <property type="match status" value="1"/>
</dbReference>
<evidence type="ECO:0000256" key="1">
    <source>
        <dbReference type="ARBA" id="ARBA00022679"/>
    </source>
</evidence>
<comment type="caution">
    <text evidence="3">The sequence shown here is derived from an EMBL/GenBank/DDBJ whole genome shotgun (WGS) entry which is preliminary data.</text>
</comment>
<feature type="domain" description="N-acetyltransferase" evidence="2">
    <location>
        <begin position="18"/>
        <end position="191"/>
    </location>
</feature>
<reference evidence="3" key="1">
    <citation type="submission" date="2021-02" db="EMBL/GenBank/DDBJ databases">
        <authorList>
            <person name="Nowell W R."/>
        </authorList>
    </citation>
    <scope>NUCLEOTIDE SEQUENCE</scope>
</reference>
<evidence type="ECO:0000313" key="5">
    <source>
        <dbReference type="Proteomes" id="UP000677228"/>
    </source>
</evidence>
<dbReference type="GO" id="GO:0008080">
    <property type="term" value="F:N-acetyltransferase activity"/>
    <property type="evidence" value="ECO:0007669"/>
    <property type="project" value="InterPro"/>
</dbReference>
<evidence type="ECO:0000313" key="4">
    <source>
        <dbReference type="EMBL" id="CAF4342138.1"/>
    </source>
</evidence>
<dbReference type="CDD" id="cd04301">
    <property type="entry name" value="NAT_SF"/>
    <property type="match status" value="1"/>
</dbReference>